<evidence type="ECO:0000313" key="1">
    <source>
        <dbReference type="Proteomes" id="UP000887575"/>
    </source>
</evidence>
<proteinExistence type="predicted"/>
<sequence length="76" mass="8832">MWPIPINDGKFRTRFLRFDTCDAYTSWNEKAMKVFWTDWGKQQLYCILQNAIWSCDGTFASAPAGFNQVFIIGIEA</sequence>
<dbReference type="WBParaSite" id="MBELARI_LOCUS15382">
    <property type="protein sequence ID" value="MBELARI_LOCUS15382"/>
    <property type="gene ID" value="MBELARI_LOCUS15382"/>
</dbReference>
<name>A0AAF3J4C6_9BILA</name>
<evidence type="ECO:0000313" key="2">
    <source>
        <dbReference type="WBParaSite" id="MBELARI_LOCUS15382"/>
    </source>
</evidence>
<reference evidence="2" key="1">
    <citation type="submission" date="2024-02" db="UniProtKB">
        <authorList>
            <consortium name="WormBaseParasite"/>
        </authorList>
    </citation>
    <scope>IDENTIFICATION</scope>
</reference>
<accession>A0AAF3J4C6</accession>
<keyword evidence="1" id="KW-1185">Reference proteome</keyword>
<organism evidence="1 2">
    <name type="scientific">Mesorhabditis belari</name>
    <dbReference type="NCBI Taxonomy" id="2138241"/>
    <lineage>
        <taxon>Eukaryota</taxon>
        <taxon>Metazoa</taxon>
        <taxon>Ecdysozoa</taxon>
        <taxon>Nematoda</taxon>
        <taxon>Chromadorea</taxon>
        <taxon>Rhabditida</taxon>
        <taxon>Rhabditina</taxon>
        <taxon>Rhabditomorpha</taxon>
        <taxon>Rhabditoidea</taxon>
        <taxon>Rhabditidae</taxon>
        <taxon>Mesorhabditinae</taxon>
        <taxon>Mesorhabditis</taxon>
    </lineage>
</organism>
<dbReference type="Proteomes" id="UP000887575">
    <property type="component" value="Unassembled WGS sequence"/>
</dbReference>
<protein>
    <submittedName>
        <fullName evidence="2">Uncharacterized protein</fullName>
    </submittedName>
</protein>
<dbReference type="AlphaFoldDB" id="A0AAF3J4C6"/>